<keyword evidence="12 18" id="KW-0675">Receptor</keyword>
<dbReference type="InterPro" id="IPR039426">
    <property type="entry name" value="TonB-dep_rcpt-like"/>
</dbReference>
<keyword evidence="10 16" id="KW-0798">TonB box</keyword>
<evidence type="ECO:0000256" key="5">
    <source>
        <dbReference type="ARBA" id="ARBA00022496"/>
    </source>
</evidence>
<dbReference type="PROSITE" id="PS01156">
    <property type="entry name" value="TONB_DEPENDENT_REC_2"/>
    <property type="match status" value="1"/>
</dbReference>
<dbReference type="Gene3D" id="3.55.50.30">
    <property type="match status" value="1"/>
</dbReference>
<evidence type="ECO:0000256" key="16">
    <source>
        <dbReference type="RuleBase" id="RU003357"/>
    </source>
</evidence>
<evidence type="ECO:0000256" key="1">
    <source>
        <dbReference type="ARBA" id="ARBA00004571"/>
    </source>
</evidence>
<dbReference type="PANTHER" id="PTHR32552">
    <property type="entry name" value="FERRICHROME IRON RECEPTOR-RELATED"/>
    <property type="match status" value="1"/>
</dbReference>
<evidence type="ECO:0000256" key="4">
    <source>
        <dbReference type="ARBA" id="ARBA00022452"/>
    </source>
</evidence>
<keyword evidence="3 14" id="KW-0813">Transport</keyword>
<keyword evidence="5" id="KW-0410">Iron transport</keyword>
<evidence type="ECO:0000256" key="2">
    <source>
        <dbReference type="ARBA" id="ARBA00009810"/>
    </source>
</evidence>
<dbReference type="CDD" id="cd01347">
    <property type="entry name" value="ligand_gated_channel"/>
    <property type="match status" value="1"/>
</dbReference>
<comment type="caution">
    <text evidence="18">The sequence shown here is derived from an EMBL/GenBank/DDBJ whole genome shotgun (WGS) entry which is preliminary data.</text>
</comment>
<keyword evidence="19" id="KW-1185">Reference proteome</keyword>
<dbReference type="Proteomes" id="UP001156903">
    <property type="component" value="Unassembled WGS sequence"/>
</dbReference>
<dbReference type="Pfam" id="PF07715">
    <property type="entry name" value="Plug"/>
    <property type="match status" value="1"/>
</dbReference>
<reference evidence="19" key="1">
    <citation type="journal article" date="2019" name="Int. J. Syst. Evol. Microbiol.">
        <title>The Global Catalogue of Microorganisms (GCM) 10K type strain sequencing project: providing services to taxonomists for standard genome sequencing and annotation.</title>
        <authorList>
            <consortium name="The Broad Institute Genomics Platform"/>
            <consortium name="The Broad Institute Genome Sequencing Center for Infectious Disease"/>
            <person name="Wu L."/>
            <person name="Ma J."/>
        </authorList>
    </citation>
    <scope>NUCLEOTIDE SEQUENCE [LARGE SCALE GENOMIC DNA]</scope>
    <source>
        <strain evidence="19">NBRC 109341</strain>
    </source>
</reference>
<dbReference type="PANTHER" id="PTHR32552:SF74">
    <property type="entry name" value="HYDROXAMATE SIDEROPHORE RECEPTOR FHUE"/>
    <property type="match status" value="1"/>
</dbReference>
<dbReference type="EMBL" id="BSPB01000010">
    <property type="protein sequence ID" value="GLS14329.1"/>
    <property type="molecule type" value="Genomic_DNA"/>
</dbReference>
<keyword evidence="11 14" id="KW-0472">Membrane</keyword>
<dbReference type="InterPro" id="IPR011662">
    <property type="entry name" value="Secretin/TonB_short_N"/>
</dbReference>
<dbReference type="InterPro" id="IPR000531">
    <property type="entry name" value="Beta-barrel_TonB"/>
</dbReference>
<keyword evidence="7" id="KW-0732">Signal</keyword>
<dbReference type="NCBIfam" id="TIGR01783">
    <property type="entry name" value="TonB-siderophor"/>
    <property type="match status" value="1"/>
</dbReference>
<evidence type="ECO:0000256" key="8">
    <source>
        <dbReference type="ARBA" id="ARBA00023004"/>
    </source>
</evidence>
<keyword evidence="13 14" id="KW-0998">Cell outer membrane</keyword>
<evidence type="ECO:0000256" key="9">
    <source>
        <dbReference type="ARBA" id="ARBA00023065"/>
    </source>
</evidence>
<comment type="subcellular location">
    <subcellularLocation>
        <location evidence="1 14">Cell outer membrane</location>
        <topology evidence="1 14">Multi-pass membrane protein</topology>
    </subcellularLocation>
</comment>
<dbReference type="InterPro" id="IPR037066">
    <property type="entry name" value="Plug_dom_sf"/>
</dbReference>
<evidence type="ECO:0000256" key="12">
    <source>
        <dbReference type="ARBA" id="ARBA00023170"/>
    </source>
</evidence>
<dbReference type="Pfam" id="PF07660">
    <property type="entry name" value="STN"/>
    <property type="match status" value="1"/>
</dbReference>
<evidence type="ECO:0000313" key="18">
    <source>
        <dbReference type="EMBL" id="GLS14329.1"/>
    </source>
</evidence>
<dbReference type="PROSITE" id="PS52016">
    <property type="entry name" value="TONB_DEPENDENT_REC_3"/>
    <property type="match status" value="1"/>
</dbReference>
<dbReference type="Gene3D" id="2.170.130.10">
    <property type="entry name" value="TonB-dependent receptor, plug domain"/>
    <property type="match status" value="1"/>
</dbReference>
<evidence type="ECO:0000256" key="7">
    <source>
        <dbReference type="ARBA" id="ARBA00022729"/>
    </source>
</evidence>
<dbReference type="SUPFAM" id="SSF56935">
    <property type="entry name" value="Porins"/>
    <property type="match status" value="1"/>
</dbReference>
<evidence type="ECO:0000256" key="6">
    <source>
        <dbReference type="ARBA" id="ARBA00022692"/>
    </source>
</evidence>
<name>A0ABQ6C3M1_9BURK</name>
<dbReference type="InterPro" id="IPR012910">
    <property type="entry name" value="Plug_dom"/>
</dbReference>
<feature type="short sequence motif" description="TonB C-terminal box" evidence="15">
    <location>
        <begin position="775"/>
        <end position="792"/>
    </location>
</feature>
<sequence>MPAHAQQAAAVEAARQAFQYPSQPLLDALRAFGRQTQYQVLFDDALVQGRQAPAITGSFTPREALERLLAGSGLVGVSTQPGTITLRKAPQAAAAAADTVLAPVVVTAQAERGVATEGTGSYTTHSTRSAIGLGLSLRETPQSVSVITRQRMEDQGLTQLADVVAQTAGLVVSQNGNVGSDSSPIYSRGFSVDNYLIDGVKMLESYTSIFQSQDMALYDRVEIVRGATGLMNGSGSPSASINMVRKKPTKDFQASARLELGSWDYRRADVDISTPLNESGSVRGRLVAAVQDAGSYIDRLEEDRTVLYGVVEADLDAGTLVRAGLSQQRHDSTGHARGGLPAFYSDGTRTKWARSDSAAPTWAYSKRHSTSGFVELEHLFDNGWELKASAMRTLTDSDELVGYASSGNPDRVTGAGVGIWATHWLYQPHQNVVNVNANGQFDLFGREHDLALGVTHARTRRNGPHFTNWYHDGWSNAISNIFTWDGNDPAAPDNPTVGSGTMNERSNSVFASTRLHATDALSVILGARYTDWQRAESTHSLKTGSTTYSLSQASGEITPYAGLVFDFSERWSAYASYTTIFQPQSYKTITGRYIDPLSGNSTEVGIKGAFFDNRLNIGAAVYETEEDNKAIAIPDTFAPDGAQAYYATSGTKSRGFEVEVAGQVAPGWELSASFARNVTRDRLGTLINTTVPKNTAKLYTSYQLDALARGLVVGGGLRWQNEIYANNMGPNRVRLVQPAYTVVDLMARYPVSEKTTISVNLNNVFDKEYLTNAGNSYYGAPRSLRVALDTKF</sequence>
<protein>
    <submittedName>
        <fullName evidence="18">TonB-dependent receptor</fullName>
    </submittedName>
</protein>
<dbReference type="Pfam" id="PF00593">
    <property type="entry name" value="TonB_dep_Rec_b-barrel"/>
    <property type="match status" value="1"/>
</dbReference>
<evidence type="ECO:0000256" key="11">
    <source>
        <dbReference type="ARBA" id="ARBA00023136"/>
    </source>
</evidence>
<feature type="domain" description="Secretin/TonB short N-terminal" evidence="17">
    <location>
        <begin position="38"/>
        <end position="89"/>
    </location>
</feature>
<evidence type="ECO:0000256" key="3">
    <source>
        <dbReference type="ARBA" id="ARBA00022448"/>
    </source>
</evidence>
<dbReference type="InterPro" id="IPR036942">
    <property type="entry name" value="Beta-barrel_TonB_sf"/>
</dbReference>
<evidence type="ECO:0000256" key="10">
    <source>
        <dbReference type="ARBA" id="ARBA00023077"/>
    </source>
</evidence>
<dbReference type="InterPro" id="IPR010105">
    <property type="entry name" value="TonB_sidphr_rcpt"/>
</dbReference>
<keyword evidence="4 14" id="KW-1134">Transmembrane beta strand</keyword>
<evidence type="ECO:0000313" key="19">
    <source>
        <dbReference type="Proteomes" id="UP001156903"/>
    </source>
</evidence>
<keyword evidence="6 14" id="KW-0812">Transmembrane</keyword>
<evidence type="ECO:0000256" key="13">
    <source>
        <dbReference type="ARBA" id="ARBA00023237"/>
    </source>
</evidence>
<accession>A0ABQ6C3M1</accession>
<keyword evidence="8" id="KW-0408">Iron</keyword>
<evidence type="ECO:0000259" key="17">
    <source>
        <dbReference type="SMART" id="SM00965"/>
    </source>
</evidence>
<gene>
    <name evidence="18" type="ORF">GCM10007935_17600</name>
</gene>
<dbReference type="SMART" id="SM00965">
    <property type="entry name" value="STN"/>
    <property type="match status" value="1"/>
</dbReference>
<dbReference type="Gene3D" id="2.40.170.20">
    <property type="entry name" value="TonB-dependent receptor, beta-barrel domain"/>
    <property type="match status" value="1"/>
</dbReference>
<comment type="similarity">
    <text evidence="2 14 16">Belongs to the TonB-dependent receptor family.</text>
</comment>
<evidence type="ECO:0000256" key="15">
    <source>
        <dbReference type="PROSITE-ProRule" id="PRU10144"/>
    </source>
</evidence>
<dbReference type="InterPro" id="IPR010917">
    <property type="entry name" value="TonB_rcpt_CS"/>
</dbReference>
<organism evidence="18 19">
    <name type="scientific">Hydrogenophaga electricum</name>
    <dbReference type="NCBI Taxonomy" id="1230953"/>
    <lineage>
        <taxon>Bacteria</taxon>
        <taxon>Pseudomonadati</taxon>
        <taxon>Pseudomonadota</taxon>
        <taxon>Betaproteobacteria</taxon>
        <taxon>Burkholderiales</taxon>
        <taxon>Comamonadaceae</taxon>
        <taxon>Hydrogenophaga</taxon>
    </lineage>
</organism>
<proteinExistence type="inferred from homology"/>
<keyword evidence="9" id="KW-0406">Ion transport</keyword>
<evidence type="ECO:0000256" key="14">
    <source>
        <dbReference type="PROSITE-ProRule" id="PRU01360"/>
    </source>
</evidence>